<sequence length="192" mass="22280">MCKSRETMIALFFLVILFLCHSQATLFQASQGDYPDAKEVKMKLPRTYLFQSAFKILTSRSTLECAVQVFYTQTYRSQTYQKYNMINVYTSGRFQDQPLYVRGFKNYTILLDNRPEEGIPPRRSLQILYSDEKSCMVTTNPDSHFPKKACSLLVTEETFGRSPTECKQAYSRHCGVPAHIYTDISPCRKRNN</sequence>
<dbReference type="InterPro" id="IPR012674">
    <property type="entry name" value="Calycin"/>
</dbReference>
<feature type="chain" id="PRO_5001867039" evidence="1">
    <location>
        <begin position="25"/>
        <end position="192"/>
    </location>
</feature>
<dbReference type="GO" id="GO:0030682">
    <property type="term" value="P:symbiont-mediated perturbation of host defenses"/>
    <property type="evidence" value="ECO:0007669"/>
    <property type="project" value="InterPro"/>
</dbReference>
<dbReference type="SUPFAM" id="SSF50814">
    <property type="entry name" value="Lipocalins"/>
    <property type="match status" value="1"/>
</dbReference>
<dbReference type="InterPro" id="IPR002970">
    <property type="entry name" value="Tick_his-bd"/>
</dbReference>
<proteinExistence type="evidence at transcript level"/>
<evidence type="ECO:0000256" key="1">
    <source>
        <dbReference type="SAM" id="SignalP"/>
    </source>
</evidence>
<accession>A0A090XB69</accession>
<reference evidence="2" key="1">
    <citation type="journal article" date="2015" name="PLoS Negl. Trop. Dis.">
        <title>Deep Sequencing Analysis of the Ixodes ricinus Haemocytome.</title>
        <authorList>
            <person name="Kotsyfakis M."/>
            <person name="Kopacek P."/>
            <person name="Franta Z."/>
            <person name="Pedra J.H."/>
            <person name="Ribeiro J.M."/>
        </authorList>
    </citation>
    <scope>NUCLEOTIDE SEQUENCE</scope>
</reference>
<dbReference type="GO" id="GO:0043176">
    <property type="term" value="F:amine binding"/>
    <property type="evidence" value="ECO:0007669"/>
    <property type="project" value="InterPro"/>
</dbReference>
<dbReference type="Gene3D" id="2.40.128.20">
    <property type="match status" value="1"/>
</dbReference>
<keyword evidence="1" id="KW-0732">Signal</keyword>
<dbReference type="Pfam" id="PF02098">
    <property type="entry name" value="His_binding"/>
    <property type="match status" value="1"/>
</dbReference>
<feature type="signal peptide" evidence="1">
    <location>
        <begin position="1"/>
        <end position="24"/>
    </location>
</feature>
<evidence type="ECO:0000313" key="2">
    <source>
        <dbReference type="EMBL" id="JAC93414.1"/>
    </source>
</evidence>
<dbReference type="AlphaFoldDB" id="A0A090XB69"/>
<organism evidence="2">
    <name type="scientific">Ixodes ricinus</name>
    <name type="common">Common tick</name>
    <name type="synonym">Acarus ricinus</name>
    <dbReference type="NCBI Taxonomy" id="34613"/>
    <lineage>
        <taxon>Eukaryota</taxon>
        <taxon>Metazoa</taxon>
        <taxon>Ecdysozoa</taxon>
        <taxon>Arthropoda</taxon>
        <taxon>Chelicerata</taxon>
        <taxon>Arachnida</taxon>
        <taxon>Acari</taxon>
        <taxon>Parasitiformes</taxon>
        <taxon>Ixodida</taxon>
        <taxon>Ixodoidea</taxon>
        <taxon>Ixodidae</taxon>
        <taxon>Ixodinae</taxon>
        <taxon>Ixodes</taxon>
    </lineage>
</organism>
<name>A0A090XB69_IXORI</name>
<protein>
    <submittedName>
        <fullName evidence="2">Putative secreted protein</fullName>
    </submittedName>
</protein>
<dbReference type="EMBL" id="GBIH01001296">
    <property type="protein sequence ID" value="JAC93414.1"/>
    <property type="molecule type" value="mRNA"/>
</dbReference>